<comment type="caution">
    <text evidence="1">The sequence shown here is derived from an EMBL/GenBank/DDBJ whole genome shotgun (WGS) entry which is preliminary data.</text>
</comment>
<dbReference type="RefSeq" id="WP_187045784.1">
    <property type="nucleotide sequence ID" value="NZ_CP185279.1"/>
</dbReference>
<reference evidence="1 2" key="1">
    <citation type="submission" date="2024-06" db="EMBL/GenBank/DDBJ databases">
        <title>Sorghum-associated microbial communities from plants grown in Nebraska, USA.</title>
        <authorList>
            <person name="Schachtman D."/>
        </authorList>
    </citation>
    <scope>NUCLEOTIDE SEQUENCE [LARGE SCALE GENOMIC DNA]</scope>
    <source>
        <strain evidence="1 2">1288</strain>
    </source>
</reference>
<proteinExistence type="predicted"/>
<accession>A0ABV2K398</accession>
<organism evidence="1 2">
    <name type="scientific">Sporosarcina psychrophila</name>
    <name type="common">Bacillus psychrophilus</name>
    <dbReference type="NCBI Taxonomy" id="1476"/>
    <lineage>
        <taxon>Bacteria</taxon>
        <taxon>Bacillati</taxon>
        <taxon>Bacillota</taxon>
        <taxon>Bacilli</taxon>
        <taxon>Bacillales</taxon>
        <taxon>Caryophanaceae</taxon>
        <taxon>Sporosarcina</taxon>
    </lineage>
</organism>
<sequence length="89" mass="10433">MKRAFIILGNNKDTQELIDNLRKRDSGTITIVDEELGNGLSRRGDLTYVNWTYIESVKDMNLPFVYYHHIPPTHRRDGRKWRRSLSSVG</sequence>
<gene>
    <name evidence="1" type="ORF">ABIC55_000621</name>
</gene>
<dbReference type="Proteomes" id="UP001549104">
    <property type="component" value="Unassembled WGS sequence"/>
</dbReference>
<protein>
    <submittedName>
        <fullName evidence="1">Uncharacterized protein</fullName>
    </submittedName>
</protein>
<name>A0ABV2K398_SPOPS</name>
<dbReference type="EMBL" id="JBEPME010000001">
    <property type="protein sequence ID" value="MET3655537.1"/>
    <property type="molecule type" value="Genomic_DNA"/>
</dbReference>
<keyword evidence="2" id="KW-1185">Reference proteome</keyword>
<evidence type="ECO:0000313" key="2">
    <source>
        <dbReference type="Proteomes" id="UP001549104"/>
    </source>
</evidence>
<evidence type="ECO:0000313" key="1">
    <source>
        <dbReference type="EMBL" id="MET3655537.1"/>
    </source>
</evidence>